<protein>
    <submittedName>
        <fullName evidence="3">Uncharacterized protein</fullName>
    </submittedName>
</protein>
<comment type="caution">
    <text evidence="3">The sequence shown here is derived from an EMBL/GenBank/DDBJ whole genome shotgun (WGS) entry which is preliminary data.</text>
</comment>
<dbReference type="VEuPathDB" id="FungiDB:AeMF1_017269"/>
<dbReference type="EMBL" id="VJMJ01000178">
    <property type="protein sequence ID" value="KAF0728455.1"/>
    <property type="molecule type" value="Genomic_DNA"/>
</dbReference>
<accession>A0A6G0WMD5</accession>
<feature type="region of interest" description="Disordered" evidence="1">
    <location>
        <begin position="118"/>
        <end position="142"/>
    </location>
</feature>
<evidence type="ECO:0000256" key="2">
    <source>
        <dbReference type="SAM" id="Phobius"/>
    </source>
</evidence>
<sequence>MPYGYLTKVREMHRHAKQHARSQTFNYMKAAARGSFQCKKPLVKIQESTIPVAFADSAVCRGECRRLYSDPCEGQVNNEADRDLLPTAQDTMRLALFLLVVILAFFVVVARVPPRFRPRGRKGPGSKFGGLPGVTPDKNGHGPLWYAAHNMKPPRH</sequence>
<evidence type="ECO:0000313" key="4">
    <source>
        <dbReference type="Proteomes" id="UP000481153"/>
    </source>
</evidence>
<keyword evidence="4" id="KW-1185">Reference proteome</keyword>
<keyword evidence="2" id="KW-1133">Transmembrane helix</keyword>
<reference evidence="3 4" key="1">
    <citation type="submission" date="2019-07" db="EMBL/GenBank/DDBJ databases">
        <title>Genomics analysis of Aphanomyces spp. identifies a new class of oomycete effector associated with host adaptation.</title>
        <authorList>
            <person name="Gaulin E."/>
        </authorList>
    </citation>
    <scope>NUCLEOTIDE SEQUENCE [LARGE SCALE GENOMIC DNA]</scope>
    <source>
        <strain evidence="3 4">ATCC 201684</strain>
    </source>
</reference>
<gene>
    <name evidence="3" type="ORF">Ae201684_013817</name>
</gene>
<evidence type="ECO:0000256" key="1">
    <source>
        <dbReference type="SAM" id="MobiDB-lite"/>
    </source>
</evidence>
<keyword evidence="2" id="KW-0472">Membrane</keyword>
<feature type="transmembrane region" description="Helical" evidence="2">
    <location>
        <begin position="94"/>
        <end position="112"/>
    </location>
</feature>
<name>A0A6G0WMD5_9STRA</name>
<dbReference type="Proteomes" id="UP000481153">
    <property type="component" value="Unassembled WGS sequence"/>
</dbReference>
<organism evidence="3 4">
    <name type="scientific">Aphanomyces euteiches</name>
    <dbReference type="NCBI Taxonomy" id="100861"/>
    <lineage>
        <taxon>Eukaryota</taxon>
        <taxon>Sar</taxon>
        <taxon>Stramenopiles</taxon>
        <taxon>Oomycota</taxon>
        <taxon>Saprolegniomycetes</taxon>
        <taxon>Saprolegniales</taxon>
        <taxon>Verrucalvaceae</taxon>
        <taxon>Aphanomyces</taxon>
    </lineage>
</organism>
<proteinExistence type="predicted"/>
<keyword evidence="2" id="KW-0812">Transmembrane</keyword>
<evidence type="ECO:0000313" key="3">
    <source>
        <dbReference type="EMBL" id="KAF0728455.1"/>
    </source>
</evidence>
<dbReference type="AlphaFoldDB" id="A0A6G0WMD5"/>